<dbReference type="Proteomes" id="UP000053660">
    <property type="component" value="Unassembled WGS sequence"/>
</dbReference>
<accession>A0A0B1SG22</accession>
<dbReference type="EMBL" id="KN576797">
    <property type="protein sequence ID" value="KHJ82846.1"/>
    <property type="molecule type" value="Genomic_DNA"/>
</dbReference>
<keyword evidence="3" id="KW-1185">Reference proteome</keyword>
<evidence type="ECO:0000313" key="2">
    <source>
        <dbReference type="EMBL" id="KHJ82846.1"/>
    </source>
</evidence>
<proteinExistence type="predicted"/>
<organism evidence="2 3">
    <name type="scientific">Oesophagostomum dentatum</name>
    <name type="common">Nodular worm</name>
    <dbReference type="NCBI Taxonomy" id="61180"/>
    <lineage>
        <taxon>Eukaryota</taxon>
        <taxon>Metazoa</taxon>
        <taxon>Ecdysozoa</taxon>
        <taxon>Nematoda</taxon>
        <taxon>Chromadorea</taxon>
        <taxon>Rhabditida</taxon>
        <taxon>Rhabditina</taxon>
        <taxon>Rhabditomorpha</taxon>
        <taxon>Strongyloidea</taxon>
        <taxon>Strongylidae</taxon>
        <taxon>Oesophagostomum</taxon>
    </lineage>
</organism>
<name>A0A0B1SG22_OESDE</name>
<evidence type="ECO:0000313" key="3">
    <source>
        <dbReference type="Proteomes" id="UP000053660"/>
    </source>
</evidence>
<dbReference type="OrthoDB" id="40579at2759"/>
<evidence type="ECO:0000256" key="1">
    <source>
        <dbReference type="SAM" id="MobiDB-lite"/>
    </source>
</evidence>
<dbReference type="AlphaFoldDB" id="A0A0B1SG22"/>
<gene>
    <name evidence="2" type="ORF">OESDEN_17459</name>
</gene>
<protein>
    <submittedName>
        <fullName evidence="2">Uncharacterized protein</fullName>
    </submittedName>
</protein>
<sequence>MELTAEKQQGIVKDSTCPDQQILVDPETNMLVHVSKDGMVLEPIDEQPTFIGEFVEESEEPEMDELLEEEPSDVNPSALYMPVQEPSGECAPSDIGLGAGPSNDTSAPVLEEELVIEEEMPMDNSVLIEDHSVSAAEIEKSEKSSQSFTPKRMVNILKRTLPVRLPRVVYK</sequence>
<feature type="compositionally biased region" description="Acidic residues" evidence="1">
    <location>
        <begin position="58"/>
        <end position="72"/>
    </location>
</feature>
<feature type="region of interest" description="Disordered" evidence="1">
    <location>
        <begin position="1"/>
        <end position="20"/>
    </location>
</feature>
<reference evidence="2 3" key="1">
    <citation type="submission" date="2014-03" db="EMBL/GenBank/DDBJ databases">
        <title>Draft genome of the hookworm Oesophagostomum dentatum.</title>
        <authorList>
            <person name="Mitreva M."/>
        </authorList>
    </citation>
    <scope>NUCLEOTIDE SEQUENCE [LARGE SCALE GENOMIC DNA]</scope>
    <source>
        <strain evidence="2 3">OD-Hann</strain>
    </source>
</reference>
<feature type="region of interest" description="Disordered" evidence="1">
    <location>
        <begin position="58"/>
        <end position="106"/>
    </location>
</feature>